<name>A0A810N2M7_9ACTN</name>
<evidence type="ECO:0000256" key="1">
    <source>
        <dbReference type="ARBA" id="ARBA00022801"/>
    </source>
</evidence>
<dbReference type="GO" id="GO:0016787">
    <property type="term" value="F:hydrolase activity"/>
    <property type="evidence" value="ECO:0007669"/>
    <property type="project" value="UniProtKB-KW"/>
</dbReference>
<dbReference type="Pfam" id="PF04203">
    <property type="entry name" value="Sortase"/>
    <property type="match status" value="1"/>
</dbReference>
<dbReference type="Proteomes" id="UP000680866">
    <property type="component" value="Chromosome"/>
</dbReference>
<dbReference type="NCBIfam" id="NF033748">
    <property type="entry name" value="class_F_sortase"/>
    <property type="match status" value="1"/>
</dbReference>
<proteinExistence type="predicted"/>
<reference evidence="2" key="1">
    <citation type="submission" date="2020-08" db="EMBL/GenBank/DDBJ databases">
        <title>Whole genome shotgun sequence of Polymorphospora rubra NBRC 101157.</title>
        <authorList>
            <person name="Komaki H."/>
            <person name="Tamura T."/>
        </authorList>
    </citation>
    <scope>NUCLEOTIDE SEQUENCE</scope>
    <source>
        <strain evidence="2">NBRC 101157</strain>
    </source>
</reference>
<keyword evidence="1" id="KW-0378">Hydrolase</keyword>
<keyword evidence="3" id="KW-1185">Reference proteome</keyword>
<dbReference type="InterPro" id="IPR042001">
    <property type="entry name" value="Sortase_F"/>
</dbReference>
<dbReference type="InterPro" id="IPR023365">
    <property type="entry name" value="Sortase_dom-sf"/>
</dbReference>
<dbReference type="AlphaFoldDB" id="A0A810N2M7"/>
<evidence type="ECO:0000313" key="3">
    <source>
        <dbReference type="Proteomes" id="UP000680866"/>
    </source>
</evidence>
<evidence type="ECO:0008006" key="4">
    <source>
        <dbReference type="Google" id="ProtNLM"/>
    </source>
</evidence>
<dbReference type="EMBL" id="AP023359">
    <property type="protein sequence ID" value="BCJ67712.1"/>
    <property type="molecule type" value="Genomic_DNA"/>
</dbReference>
<gene>
    <name evidence="2" type="ORF">Prubr_47330</name>
</gene>
<dbReference type="InterPro" id="IPR005754">
    <property type="entry name" value="Sortase"/>
</dbReference>
<accession>A0A810N2M7</accession>
<sequence length="203" mass="22020">MLKLRRPRLAAVLVVVGLVVTAAGLSETGLLHNLFAGADKPPPREFPVMEPSRPIRLAIPSLKIRADVHGLGLADDGSIAVPPLHRHRQAGWYDRGPTPGEFGPAIIVGHADTRDGPSIFHDLPRIRPGAKIEVTRRDRTVGIFEVNSVESFDKKELPAERVYGDYARPGLRLITCGGEFRGGGIGYVDNVVVFASLVETRDP</sequence>
<dbReference type="KEGG" id="pry:Prubr_47330"/>
<dbReference type="RefSeq" id="WP_212817007.1">
    <property type="nucleotide sequence ID" value="NZ_AP023359.1"/>
</dbReference>
<organism evidence="2 3">
    <name type="scientific">Polymorphospora rubra</name>
    <dbReference type="NCBI Taxonomy" id="338584"/>
    <lineage>
        <taxon>Bacteria</taxon>
        <taxon>Bacillati</taxon>
        <taxon>Actinomycetota</taxon>
        <taxon>Actinomycetes</taxon>
        <taxon>Micromonosporales</taxon>
        <taxon>Micromonosporaceae</taxon>
        <taxon>Polymorphospora</taxon>
    </lineage>
</organism>
<dbReference type="Gene3D" id="2.40.260.10">
    <property type="entry name" value="Sortase"/>
    <property type="match status" value="1"/>
</dbReference>
<evidence type="ECO:0000313" key="2">
    <source>
        <dbReference type="EMBL" id="BCJ67712.1"/>
    </source>
</evidence>
<dbReference type="CDD" id="cd05829">
    <property type="entry name" value="Sortase_F"/>
    <property type="match status" value="1"/>
</dbReference>
<dbReference type="SUPFAM" id="SSF63817">
    <property type="entry name" value="Sortase"/>
    <property type="match status" value="1"/>
</dbReference>
<protein>
    <recommendedName>
        <fullName evidence="4">Class F sortase</fullName>
    </recommendedName>
</protein>